<name>A0A498CMZ1_9FIRM</name>
<comment type="caution">
    <text evidence="2">The sequence shown here is derived from an EMBL/GenBank/DDBJ whole genome shotgun (WGS) entry which is preliminary data.</text>
</comment>
<dbReference type="AlphaFoldDB" id="A0A498CMZ1"/>
<feature type="region of interest" description="Disordered" evidence="1">
    <location>
        <begin position="48"/>
        <end position="78"/>
    </location>
</feature>
<proteinExistence type="predicted"/>
<dbReference type="EMBL" id="RCHT01000017">
    <property type="protein sequence ID" value="RLL09778.1"/>
    <property type="molecule type" value="Genomic_DNA"/>
</dbReference>
<sequence>MMRWNSTKTYTEEDMIRMQQEAINRVHEFQARSQAATQQFIDVPPSAMQPVTEEPEPILFDPTPEISFSQGQAMGGPAQVTEGGVIEAESHVVPQQPAQQAQQPTDPISGLIDKLGIDTETLLILGLLFLLYNEKADNALLMALAYLLL</sequence>
<accession>A0A498CMZ1</accession>
<dbReference type="Proteomes" id="UP000276301">
    <property type="component" value="Unassembled WGS sequence"/>
</dbReference>
<gene>
    <name evidence="2" type="ORF">D4A47_09705</name>
</gene>
<reference evidence="2 3" key="1">
    <citation type="submission" date="2018-10" db="EMBL/GenBank/DDBJ databases">
        <title>Anaerotruncus faecis sp. nov., isolated from human feces.</title>
        <authorList>
            <person name="Wang Y.-J."/>
        </authorList>
    </citation>
    <scope>NUCLEOTIDE SEQUENCE [LARGE SCALE GENOMIC DNA]</scope>
    <source>
        <strain evidence="2 3">22A2-44</strain>
    </source>
</reference>
<evidence type="ECO:0000313" key="3">
    <source>
        <dbReference type="Proteomes" id="UP000276301"/>
    </source>
</evidence>
<evidence type="ECO:0000256" key="1">
    <source>
        <dbReference type="SAM" id="MobiDB-lite"/>
    </source>
</evidence>
<keyword evidence="3" id="KW-1185">Reference proteome</keyword>
<evidence type="ECO:0000313" key="2">
    <source>
        <dbReference type="EMBL" id="RLL09778.1"/>
    </source>
</evidence>
<organism evidence="2 3">
    <name type="scientific">Anaerotruncus massiliensis</name>
    <name type="common">ex Liu et al. 2021</name>
    <dbReference type="NCBI Taxonomy" id="2321404"/>
    <lineage>
        <taxon>Bacteria</taxon>
        <taxon>Bacillati</taxon>
        <taxon>Bacillota</taxon>
        <taxon>Clostridia</taxon>
        <taxon>Eubacteriales</taxon>
        <taxon>Oscillospiraceae</taxon>
        <taxon>Anaerotruncus</taxon>
    </lineage>
</organism>
<dbReference type="RefSeq" id="WP_121587126.1">
    <property type="nucleotide sequence ID" value="NZ_RCHT01000017.1"/>
</dbReference>
<protein>
    <submittedName>
        <fullName evidence="2">Uncharacterized protein</fullName>
    </submittedName>
</protein>